<gene>
    <name evidence="1" type="ORF">IGS67_06770</name>
</gene>
<keyword evidence="2" id="KW-1185">Reference proteome</keyword>
<dbReference type="EMBL" id="JACZDF010000003">
    <property type="protein sequence ID" value="MBD9699194.1"/>
    <property type="molecule type" value="Genomic_DNA"/>
</dbReference>
<sequence length="74" mass="7508">MKMPTSSTSTVPTSCQAAPFHTYVVTLAPTTGVPVSSTTRPVRWAPGVSVVAPRTVGSAAVRTSAAASMMSEPS</sequence>
<name>A0ABR9DQK2_9MICO</name>
<dbReference type="Proteomes" id="UP000642107">
    <property type="component" value="Unassembled WGS sequence"/>
</dbReference>
<dbReference type="RefSeq" id="WP_192279712.1">
    <property type="nucleotide sequence ID" value="NZ_JACZDF010000003.1"/>
</dbReference>
<evidence type="ECO:0000313" key="2">
    <source>
        <dbReference type="Proteomes" id="UP000642107"/>
    </source>
</evidence>
<accession>A0ABR9DQK2</accession>
<reference evidence="1 2" key="1">
    <citation type="submission" date="2020-09" db="EMBL/GenBank/DDBJ databases">
        <title>Flavimobilis rhizosphaerae sp. nov., isolated from rhizosphere soil of Spartina alterniflora.</title>
        <authorList>
            <person name="Hanqin C."/>
        </authorList>
    </citation>
    <scope>NUCLEOTIDE SEQUENCE [LARGE SCALE GENOMIC DNA]</scope>
    <source>
        <strain evidence="1 2">GY 10621</strain>
    </source>
</reference>
<organism evidence="1 2">
    <name type="scientific">Flavimobilis rhizosphaerae</name>
    <dbReference type="NCBI Taxonomy" id="2775421"/>
    <lineage>
        <taxon>Bacteria</taxon>
        <taxon>Bacillati</taxon>
        <taxon>Actinomycetota</taxon>
        <taxon>Actinomycetes</taxon>
        <taxon>Micrococcales</taxon>
        <taxon>Jonesiaceae</taxon>
        <taxon>Flavimobilis</taxon>
    </lineage>
</organism>
<comment type="caution">
    <text evidence="1">The sequence shown here is derived from an EMBL/GenBank/DDBJ whole genome shotgun (WGS) entry which is preliminary data.</text>
</comment>
<protein>
    <submittedName>
        <fullName evidence="1">Uncharacterized protein</fullName>
    </submittedName>
</protein>
<proteinExistence type="predicted"/>
<evidence type="ECO:0000313" key="1">
    <source>
        <dbReference type="EMBL" id="MBD9699194.1"/>
    </source>
</evidence>